<dbReference type="Proteomes" id="UP000265180">
    <property type="component" value="Chromosome 2"/>
</dbReference>
<reference evidence="1" key="3">
    <citation type="submission" date="2025-08" db="UniProtKB">
        <authorList>
            <consortium name="Ensembl"/>
        </authorList>
    </citation>
    <scope>IDENTIFICATION</scope>
    <source>
        <strain evidence="1">HNI</strain>
    </source>
</reference>
<name>A0A3P9L9Y6_ORYLA</name>
<reference key="1">
    <citation type="journal article" date="2007" name="Nature">
        <title>The medaka draft genome and insights into vertebrate genome evolution.</title>
        <authorList>
            <person name="Kasahara M."/>
            <person name="Naruse K."/>
            <person name="Sasaki S."/>
            <person name="Nakatani Y."/>
            <person name="Qu W."/>
            <person name="Ahsan B."/>
            <person name="Yamada T."/>
            <person name="Nagayasu Y."/>
            <person name="Doi K."/>
            <person name="Kasai Y."/>
            <person name="Jindo T."/>
            <person name="Kobayashi D."/>
            <person name="Shimada A."/>
            <person name="Toyoda A."/>
            <person name="Kuroki Y."/>
            <person name="Fujiyama A."/>
            <person name="Sasaki T."/>
            <person name="Shimizu A."/>
            <person name="Asakawa S."/>
            <person name="Shimizu N."/>
            <person name="Hashimoto S."/>
            <person name="Yang J."/>
            <person name="Lee Y."/>
            <person name="Matsushima K."/>
            <person name="Sugano S."/>
            <person name="Sakaizumi M."/>
            <person name="Narita T."/>
            <person name="Ohishi K."/>
            <person name="Haga S."/>
            <person name="Ohta F."/>
            <person name="Nomoto H."/>
            <person name="Nogata K."/>
            <person name="Morishita T."/>
            <person name="Endo T."/>
            <person name="Shin-I T."/>
            <person name="Takeda H."/>
            <person name="Morishita S."/>
            <person name="Kohara Y."/>
        </authorList>
    </citation>
    <scope>NUCLEOTIDE SEQUENCE [LARGE SCALE GENOMIC DNA]</scope>
    <source>
        <strain>Hd-rR</strain>
    </source>
</reference>
<organism evidence="1 2">
    <name type="scientific">Oryzias latipes</name>
    <name type="common">Japanese rice fish</name>
    <name type="synonym">Japanese killifish</name>
    <dbReference type="NCBI Taxonomy" id="8090"/>
    <lineage>
        <taxon>Eukaryota</taxon>
        <taxon>Metazoa</taxon>
        <taxon>Chordata</taxon>
        <taxon>Craniata</taxon>
        <taxon>Vertebrata</taxon>
        <taxon>Euteleostomi</taxon>
        <taxon>Actinopterygii</taxon>
        <taxon>Neopterygii</taxon>
        <taxon>Teleostei</taxon>
        <taxon>Neoteleostei</taxon>
        <taxon>Acanthomorphata</taxon>
        <taxon>Ovalentaria</taxon>
        <taxon>Atherinomorphae</taxon>
        <taxon>Beloniformes</taxon>
        <taxon>Adrianichthyidae</taxon>
        <taxon>Oryziinae</taxon>
        <taxon>Oryzias</taxon>
    </lineage>
</organism>
<accession>A0A3P9L9Y6</accession>
<reference evidence="1" key="4">
    <citation type="submission" date="2025-09" db="UniProtKB">
        <authorList>
            <consortium name="Ensembl"/>
        </authorList>
    </citation>
    <scope>IDENTIFICATION</scope>
    <source>
        <strain evidence="1">HNI</strain>
    </source>
</reference>
<evidence type="ECO:0000313" key="2">
    <source>
        <dbReference type="Proteomes" id="UP000265180"/>
    </source>
</evidence>
<dbReference type="AlphaFoldDB" id="A0A3P9L9Y6"/>
<dbReference type="Ensembl" id="ENSORLT00020025918.1">
    <property type="protein sequence ID" value="ENSORLP00020017382.1"/>
    <property type="gene ID" value="ENSORLG00020018417.1"/>
</dbReference>
<sequence length="129" mass="14196">SVKNGQKKISSFGCVLIHSKFTIQTSRTHNITISRPRVGRRQSDAAKPPVTVYDLYPRTSTLRRGFGNATQLLARLPDETGTRVSIPTIHNQLLHPESGRIQWAQDHATCTKSNCLQSCSLISVISIAG</sequence>
<reference evidence="1 2" key="2">
    <citation type="submission" date="2017-04" db="EMBL/GenBank/DDBJ databases">
        <title>CpG methylation of centromeres and impact of large insertions on vertebrate speciation.</title>
        <authorList>
            <person name="Ichikawa K."/>
            <person name="Yoshimura J."/>
            <person name="Morishita S."/>
        </authorList>
    </citation>
    <scope>NUCLEOTIDE SEQUENCE</scope>
    <source>
        <strain evidence="1 2">HNI</strain>
    </source>
</reference>
<evidence type="ECO:0000313" key="1">
    <source>
        <dbReference type="Ensembl" id="ENSORLP00020017382.1"/>
    </source>
</evidence>
<protein>
    <submittedName>
        <fullName evidence="1">Uncharacterized protein</fullName>
    </submittedName>
</protein>
<proteinExistence type="predicted"/>